<reference evidence="1 2" key="1">
    <citation type="journal article" date="2019" name="Nat. Med.">
        <title>A library of human gut bacterial isolates paired with longitudinal multiomics data enables mechanistic microbiome research.</title>
        <authorList>
            <person name="Poyet M."/>
            <person name="Groussin M."/>
            <person name="Gibbons S.M."/>
            <person name="Avila-Pacheco J."/>
            <person name="Jiang X."/>
            <person name="Kearney S.M."/>
            <person name="Perrotta A.R."/>
            <person name="Berdy B."/>
            <person name="Zhao S."/>
            <person name="Lieberman T.D."/>
            <person name="Swanson P.K."/>
            <person name="Smith M."/>
            <person name="Roesemann S."/>
            <person name="Alexander J.E."/>
            <person name="Rich S.A."/>
            <person name="Livny J."/>
            <person name="Vlamakis H."/>
            <person name="Clish C."/>
            <person name="Bullock K."/>
            <person name="Deik A."/>
            <person name="Scott J."/>
            <person name="Pierce K.A."/>
            <person name="Xavier R.J."/>
            <person name="Alm E.J."/>
        </authorList>
    </citation>
    <scope>NUCLEOTIDE SEQUENCE [LARGE SCALE GENOMIC DNA]</scope>
    <source>
        <strain evidence="1 2">BIOML-A1</strain>
    </source>
</reference>
<dbReference type="AlphaFoldDB" id="A0A5B3GKB1"/>
<accession>A0A5B3GKB1</accession>
<evidence type="ECO:0008006" key="3">
    <source>
        <dbReference type="Google" id="ProtNLM"/>
    </source>
</evidence>
<proteinExistence type="predicted"/>
<organism evidence="1 2">
    <name type="scientific">Alistipes shahii</name>
    <dbReference type="NCBI Taxonomy" id="328814"/>
    <lineage>
        <taxon>Bacteria</taxon>
        <taxon>Pseudomonadati</taxon>
        <taxon>Bacteroidota</taxon>
        <taxon>Bacteroidia</taxon>
        <taxon>Bacteroidales</taxon>
        <taxon>Rikenellaceae</taxon>
        <taxon>Alistipes</taxon>
    </lineage>
</organism>
<name>A0A5B3GKB1_9BACT</name>
<protein>
    <recommendedName>
        <fullName evidence="3">Phage major capsid protein</fullName>
    </recommendedName>
</protein>
<dbReference type="EMBL" id="VVXJ01000029">
    <property type="protein sequence ID" value="KAA2373940.1"/>
    <property type="molecule type" value="Genomic_DNA"/>
</dbReference>
<gene>
    <name evidence="1" type="ORF">F2Y07_11705</name>
</gene>
<evidence type="ECO:0000313" key="2">
    <source>
        <dbReference type="Proteomes" id="UP000322658"/>
    </source>
</evidence>
<comment type="caution">
    <text evidence="1">The sequence shown here is derived from an EMBL/GenBank/DDBJ whole genome shotgun (WGS) entry which is preliminary data.</text>
</comment>
<dbReference type="Pfam" id="PF19821">
    <property type="entry name" value="Phage_capsid_2"/>
    <property type="match status" value="1"/>
</dbReference>
<dbReference type="Proteomes" id="UP000322658">
    <property type="component" value="Unassembled WGS sequence"/>
</dbReference>
<evidence type="ECO:0000313" key="1">
    <source>
        <dbReference type="EMBL" id="KAA2373940.1"/>
    </source>
</evidence>
<sequence>MPSNYTLPISDLYQETYDNQWQEQVQQATSRLERFCVVKSGLTGKLMEFNFVGATELEEKRGRMQDIVLDELNYFKRRMLPVSFSKHLGYDEDDDIFLHGLDAPVTQTINALKYAAARKMDDVLFGLRKQGGVYVPSKGGIFGTAFAGNDGMDQLELLASNVVPVDHTGGTAKDCPMTIEKLNRGITLLQEAGILDDASNAYGDQVCCAITPRMREALINDERLQKADFGFASLRKTNGALDPVMGIQFVVSPNLPLDESGNIICPMWMKNSLYFGSWKQSKVTVEKRTDKEDTIQIGLKTIMGSTRMREEAFVQIKCKPLS</sequence>
<dbReference type="InterPro" id="IPR045565">
    <property type="entry name" value="Phage_capsid_2"/>
</dbReference>